<feature type="domain" description="BAR" evidence="5">
    <location>
        <begin position="17"/>
        <end position="252"/>
    </location>
</feature>
<proteinExistence type="predicted"/>
<dbReference type="GO" id="GO:0005737">
    <property type="term" value="C:cytoplasm"/>
    <property type="evidence" value="ECO:0007669"/>
    <property type="project" value="InterPro"/>
</dbReference>
<organism evidence="6">
    <name type="scientific">Aceria tosichella</name>
    <name type="common">wheat curl mite</name>
    <dbReference type="NCBI Taxonomy" id="561515"/>
    <lineage>
        <taxon>Eukaryota</taxon>
        <taxon>Metazoa</taxon>
        <taxon>Ecdysozoa</taxon>
        <taxon>Arthropoda</taxon>
        <taxon>Chelicerata</taxon>
        <taxon>Arachnida</taxon>
        <taxon>Acari</taxon>
        <taxon>Acariformes</taxon>
        <taxon>Trombidiformes</taxon>
        <taxon>Prostigmata</taxon>
        <taxon>Eupodina</taxon>
        <taxon>Eriophyoidea</taxon>
        <taxon>Eriophyidae</taxon>
        <taxon>Eriophyinae</taxon>
        <taxon>Aceriini</taxon>
        <taxon>Aceria</taxon>
    </lineage>
</organism>
<dbReference type="PANTHER" id="PTHR47174">
    <property type="entry name" value="BRIDGING INTEGRATOR 3"/>
    <property type="match status" value="1"/>
</dbReference>
<keyword evidence="3" id="KW-0206">Cytoskeleton</keyword>
<evidence type="ECO:0000256" key="3">
    <source>
        <dbReference type="ARBA" id="ARBA00023212"/>
    </source>
</evidence>
<comment type="subcellular location">
    <subcellularLocation>
        <location evidence="1">Cytoplasm</location>
        <location evidence="1">Cytoskeleton</location>
    </subcellularLocation>
</comment>
<reference evidence="6" key="1">
    <citation type="submission" date="2018-10" db="EMBL/GenBank/DDBJ databases">
        <title>Transcriptome assembly of Aceria tosichella (Wheat curl mite) Type 2.</title>
        <authorList>
            <person name="Scully E.D."/>
            <person name="Geib S.M."/>
            <person name="Palmer N.A."/>
            <person name="Gupta A.K."/>
            <person name="Sarath G."/>
            <person name="Tatineni S."/>
        </authorList>
    </citation>
    <scope>NUCLEOTIDE SEQUENCE</scope>
    <source>
        <strain evidence="6">LincolnNE</strain>
    </source>
</reference>
<name>A0A6G1SLT8_9ACAR</name>
<evidence type="ECO:0000256" key="2">
    <source>
        <dbReference type="ARBA" id="ARBA00022490"/>
    </source>
</evidence>
<feature type="coiled-coil region" evidence="4">
    <location>
        <begin position="18"/>
        <end position="45"/>
    </location>
</feature>
<dbReference type="PROSITE" id="PS51021">
    <property type="entry name" value="BAR"/>
    <property type="match status" value="1"/>
</dbReference>
<evidence type="ECO:0000256" key="4">
    <source>
        <dbReference type="SAM" id="Coils"/>
    </source>
</evidence>
<evidence type="ECO:0000259" key="5">
    <source>
        <dbReference type="PROSITE" id="PS51021"/>
    </source>
</evidence>
<dbReference type="InterPro" id="IPR046982">
    <property type="entry name" value="BIN3/RVS161-like"/>
</dbReference>
<keyword evidence="2" id="KW-0963">Cytoplasm</keyword>
<dbReference type="GO" id="GO:0097320">
    <property type="term" value="P:plasma membrane tubulation"/>
    <property type="evidence" value="ECO:0007669"/>
    <property type="project" value="TreeGrafter"/>
</dbReference>
<dbReference type="AlphaFoldDB" id="A0A6G1SLT8"/>
<dbReference type="GO" id="GO:0008289">
    <property type="term" value="F:lipid binding"/>
    <property type="evidence" value="ECO:0007669"/>
    <property type="project" value="TreeGrafter"/>
</dbReference>
<accession>A0A6G1SLT8</accession>
<dbReference type="GO" id="GO:0051666">
    <property type="term" value="P:actin cortical patch localization"/>
    <property type="evidence" value="ECO:0007669"/>
    <property type="project" value="InterPro"/>
</dbReference>
<dbReference type="GO" id="GO:0015629">
    <property type="term" value="C:actin cytoskeleton"/>
    <property type="evidence" value="ECO:0007669"/>
    <property type="project" value="TreeGrafter"/>
</dbReference>
<sequence length="263" mass="29364">MNWNSLVRISHLKRFQQKQELSSATENAGEQLEQLMAEFDGAENVTKSLSQSAKKLLDQVLCVGKYEVTLSEGVASSGVFAEDSSMQTILEEWNSLAVVDNTIGDEYVISLQKTLVEPLKQLKKAFAELRAQIRLMEAVQLDMIKFQRKVSSYNSKDKTGQNLVKLQENKQALSASQAELAKQTEQLVNDLTKFNSGSLEMLKPLLEGFIAAELAWIQARKRTLNQRSRLVAATVAQTQSERLKSIEDNFKNLSALSICSSSK</sequence>
<dbReference type="InterPro" id="IPR004148">
    <property type="entry name" value="BAR_dom"/>
</dbReference>
<dbReference type="GO" id="GO:0006897">
    <property type="term" value="P:endocytosis"/>
    <property type="evidence" value="ECO:0007669"/>
    <property type="project" value="InterPro"/>
</dbReference>
<dbReference type="SUPFAM" id="SSF103657">
    <property type="entry name" value="BAR/IMD domain-like"/>
    <property type="match status" value="1"/>
</dbReference>
<dbReference type="InterPro" id="IPR027267">
    <property type="entry name" value="AH/BAR_dom_sf"/>
</dbReference>
<evidence type="ECO:0000256" key="1">
    <source>
        <dbReference type="ARBA" id="ARBA00004245"/>
    </source>
</evidence>
<protein>
    <submittedName>
        <fullName evidence="6">Bridging integrator 3</fullName>
    </submittedName>
</protein>
<dbReference type="EMBL" id="GGYP01006161">
    <property type="protein sequence ID" value="MDE50932.1"/>
    <property type="molecule type" value="Transcribed_RNA"/>
</dbReference>
<dbReference type="Gene3D" id="1.20.1270.60">
    <property type="entry name" value="Arfaptin homology (AH) domain/BAR domain"/>
    <property type="match status" value="1"/>
</dbReference>
<gene>
    <name evidence="6" type="primary">bin3</name>
    <name evidence="6" type="ORF">g.9765</name>
</gene>
<keyword evidence="4" id="KW-0175">Coiled coil</keyword>
<dbReference type="PANTHER" id="PTHR47174:SF3">
    <property type="entry name" value="BRIDGING INTEGRATOR 3"/>
    <property type="match status" value="1"/>
</dbReference>
<evidence type="ECO:0000313" key="6">
    <source>
        <dbReference type="EMBL" id="MDE50932.1"/>
    </source>
</evidence>